<evidence type="ECO:0000313" key="2">
    <source>
        <dbReference type="EMBL" id="EKC73783.1"/>
    </source>
</evidence>
<evidence type="ECO:0000259" key="1">
    <source>
        <dbReference type="Pfam" id="PF01051"/>
    </source>
</evidence>
<gene>
    <name evidence="2" type="ORF">LEA_06056</name>
</gene>
<sequence length="160" mass="18979">MLSKIDQRHDMDASKYYTISFDDFAKLTGVNALDSGYANYLRKTIENLENRMFWVPLGNDQYKTMSWVNRGSIVDMKKKTISMRFNPDIWKDIAQLTSNYTSYSIEYLLMMQSTYSMRVYEIILSYDNGNRDYSYNNGLIFEPVTEEVLQKFPNKREELK</sequence>
<dbReference type="InterPro" id="IPR036390">
    <property type="entry name" value="WH_DNA-bd_sf"/>
</dbReference>
<dbReference type="Gene3D" id="1.10.10.10">
    <property type="entry name" value="Winged helix-like DNA-binding domain superfamily/Winged helix DNA-binding domain"/>
    <property type="match status" value="1"/>
</dbReference>
<reference evidence="2" key="1">
    <citation type="journal article" date="2013" name="Environ. Microbiol.">
        <title>Microbiota from the distal guts of lean and obese adolescents exhibit partial functional redundancy besides clear differences in community structure.</title>
        <authorList>
            <person name="Ferrer M."/>
            <person name="Ruiz A."/>
            <person name="Lanza F."/>
            <person name="Haange S.B."/>
            <person name="Oberbach A."/>
            <person name="Till H."/>
            <person name="Bargiela R."/>
            <person name="Campoy C."/>
            <person name="Segura M.T."/>
            <person name="Richter M."/>
            <person name="von Bergen M."/>
            <person name="Seifert J."/>
            <person name="Suarez A."/>
        </authorList>
    </citation>
    <scope>NUCLEOTIDE SEQUENCE</scope>
</reference>
<name>K1TVC9_9ZZZZ</name>
<organism evidence="2">
    <name type="scientific">human gut metagenome</name>
    <dbReference type="NCBI Taxonomy" id="408170"/>
    <lineage>
        <taxon>unclassified sequences</taxon>
        <taxon>metagenomes</taxon>
        <taxon>organismal metagenomes</taxon>
    </lineage>
</organism>
<feature type="domain" description="Initiator Rep protein WH1" evidence="1">
    <location>
        <begin position="1"/>
        <end position="123"/>
    </location>
</feature>
<dbReference type="InterPro" id="IPR000525">
    <property type="entry name" value="Initiator_Rep_WH1"/>
</dbReference>
<feature type="non-terminal residue" evidence="2">
    <location>
        <position position="160"/>
    </location>
</feature>
<proteinExistence type="predicted"/>
<dbReference type="GO" id="GO:0006270">
    <property type="term" value="P:DNA replication initiation"/>
    <property type="evidence" value="ECO:0007669"/>
    <property type="project" value="InterPro"/>
</dbReference>
<protein>
    <submittedName>
        <fullName evidence="2">Replication initiator protein</fullName>
    </submittedName>
</protein>
<comment type="caution">
    <text evidence="2">The sequence shown here is derived from an EMBL/GenBank/DDBJ whole genome shotgun (WGS) entry which is preliminary data.</text>
</comment>
<dbReference type="Pfam" id="PF01051">
    <property type="entry name" value="Rep3_N"/>
    <property type="match status" value="1"/>
</dbReference>
<dbReference type="SUPFAM" id="SSF46785">
    <property type="entry name" value="Winged helix' DNA-binding domain"/>
    <property type="match status" value="1"/>
</dbReference>
<accession>K1TVC9</accession>
<dbReference type="GO" id="GO:0003887">
    <property type="term" value="F:DNA-directed DNA polymerase activity"/>
    <property type="evidence" value="ECO:0007669"/>
    <property type="project" value="InterPro"/>
</dbReference>
<dbReference type="AlphaFoldDB" id="K1TVC9"/>
<dbReference type="EMBL" id="AJWY01003951">
    <property type="protein sequence ID" value="EKC73783.1"/>
    <property type="molecule type" value="Genomic_DNA"/>
</dbReference>
<dbReference type="InterPro" id="IPR036388">
    <property type="entry name" value="WH-like_DNA-bd_sf"/>
</dbReference>